<organism evidence="3 4">
    <name type="scientific">Bordetella genomosp. 10</name>
    <dbReference type="NCBI Taxonomy" id="1416804"/>
    <lineage>
        <taxon>Bacteria</taxon>
        <taxon>Pseudomonadati</taxon>
        <taxon>Pseudomonadota</taxon>
        <taxon>Betaproteobacteria</taxon>
        <taxon>Burkholderiales</taxon>
        <taxon>Alcaligenaceae</taxon>
        <taxon>Bordetella</taxon>
    </lineage>
</organism>
<proteinExistence type="predicted"/>
<dbReference type="InterPro" id="IPR029787">
    <property type="entry name" value="Nucleotide_cyclase"/>
</dbReference>
<dbReference type="CDD" id="cd01949">
    <property type="entry name" value="GGDEF"/>
    <property type="match status" value="1"/>
</dbReference>
<dbReference type="PANTHER" id="PTHR44757:SF2">
    <property type="entry name" value="BIOFILM ARCHITECTURE MAINTENANCE PROTEIN MBAA"/>
    <property type="match status" value="1"/>
</dbReference>
<dbReference type="GO" id="GO:0006355">
    <property type="term" value="P:regulation of DNA-templated transcription"/>
    <property type="evidence" value="ECO:0007669"/>
    <property type="project" value="InterPro"/>
</dbReference>
<dbReference type="CDD" id="cd00130">
    <property type="entry name" value="PAS"/>
    <property type="match status" value="1"/>
</dbReference>
<dbReference type="Proteomes" id="UP000216020">
    <property type="component" value="Unassembled WGS sequence"/>
</dbReference>
<feature type="domain" description="PAS" evidence="1">
    <location>
        <begin position="5"/>
        <end position="62"/>
    </location>
</feature>
<dbReference type="Pfam" id="PF00989">
    <property type="entry name" value="PAS"/>
    <property type="match status" value="1"/>
</dbReference>
<sequence>MKVVAKDVLASCMELLLDAVFLVDAAGMIVYVSPACKSILGYAPEEMIGRQMIDFLAEADRDRTVAESAVVMSGLPRIGFENRYVHKNGHGVDIMWSARWSDEHRLRIGVARDVSARKQAEATQRATYAISQAAHDAVDVGALSRGIHDTLASLFTVDAMIVAVRDGEPGAWRAAYRYGADPRVPDLDWVHAQAMAAEAVASRQAQWHPARTLLPVPLSDAAACDEDRRVDSQDAAPGLVWGVLPMLTAQKAVGALMICSPARAIETEAARRLLFFVCEQAALAIERKQLMEELHTAARFEELTGLPNRRSFREFTTAALRRADQEQSRIAVLFVDIDGFKHVNDSFGHMVGDALLGELAGRMRRYFDGSGFVARLAGDEFVAVIQDKDAIAGIDAIVARLRDAMAQSLLLQDMDFRVRVSMGAAIYPDDAASLGELMQLADKRMYIDKSAAGHKAS</sequence>
<dbReference type="InterPro" id="IPR000014">
    <property type="entry name" value="PAS"/>
</dbReference>
<protein>
    <recommendedName>
        <fullName evidence="5">Diguanylate cyclase</fullName>
    </recommendedName>
</protein>
<dbReference type="Gene3D" id="3.30.450.40">
    <property type="match status" value="1"/>
</dbReference>
<reference evidence="4" key="1">
    <citation type="submission" date="2017-05" db="EMBL/GenBank/DDBJ databases">
        <title>Complete and WGS of Bordetella genogroups.</title>
        <authorList>
            <person name="Spilker T."/>
            <person name="Lipuma J."/>
        </authorList>
    </citation>
    <scope>NUCLEOTIDE SEQUENCE [LARGE SCALE GENOMIC DNA]</scope>
    <source>
        <strain evidence="4">AU16122</strain>
    </source>
</reference>
<gene>
    <name evidence="3" type="ORF">CAL29_27055</name>
</gene>
<dbReference type="NCBIfam" id="TIGR00229">
    <property type="entry name" value="sensory_box"/>
    <property type="match status" value="1"/>
</dbReference>
<dbReference type="Gene3D" id="3.30.70.270">
    <property type="match status" value="1"/>
</dbReference>
<dbReference type="OrthoDB" id="9812260at2"/>
<dbReference type="PROSITE" id="PS50887">
    <property type="entry name" value="GGDEF"/>
    <property type="match status" value="1"/>
</dbReference>
<dbReference type="Pfam" id="PF00990">
    <property type="entry name" value="GGDEF"/>
    <property type="match status" value="1"/>
</dbReference>
<dbReference type="RefSeq" id="WP_094855960.1">
    <property type="nucleotide sequence ID" value="NZ_NEVM01000005.1"/>
</dbReference>
<dbReference type="InterPro" id="IPR013767">
    <property type="entry name" value="PAS_fold"/>
</dbReference>
<dbReference type="InterPro" id="IPR029016">
    <property type="entry name" value="GAF-like_dom_sf"/>
</dbReference>
<dbReference type="SMART" id="SM00267">
    <property type="entry name" value="GGDEF"/>
    <property type="match status" value="1"/>
</dbReference>
<comment type="caution">
    <text evidence="3">The sequence shown here is derived from an EMBL/GenBank/DDBJ whole genome shotgun (WGS) entry which is preliminary data.</text>
</comment>
<dbReference type="InterPro" id="IPR043128">
    <property type="entry name" value="Rev_trsase/Diguanyl_cyclase"/>
</dbReference>
<feature type="domain" description="GGDEF" evidence="2">
    <location>
        <begin position="328"/>
        <end position="457"/>
    </location>
</feature>
<dbReference type="PROSITE" id="PS50112">
    <property type="entry name" value="PAS"/>
    <property type="match status" value="1"/>
</dbReference>
<dbReference type="InterPro" id="IPR000160">
    <property type="entry name" value="GGDEF_dom"/>
</dbReference>
<dbReference type="InterPro" id="IPR035965">
    <property type="entry name" value="PAS-like_dom_sf"/>
</dbReference>
<dbReference type="SUPFAM" id="SSF55785">
    <property type="entry name" value="PYP-like sensor domain (PAS domain)"/>
    <property type="match status" value="1"/>
</dbReference>
<keyword evidence="4" id="KW-1185">Reference proteome</keyword>
<accession>A0A261S3N7</accession>
<dbReference type="InterPro" id="IPR052155">
    <property type="entry name" value="Biofilm_reg_signaling"/>
</dbReference>
<dbReference type="SMART" id="SM00091">
    <property type="entry name" value="PAS"/>
    <property type="match status" value="1"/>
</dbReference>
<evidence type="ECO:0000313" key="4">
    <source>
        <dbReference type="Proteomes" id="UP000216020"/>
    </source>
</evidence>
<dbReference type="SUPFAM" id="SSF55781">
    <property type="entry name" value="GAF domain-like"/>
    <property type="match status" value="1"/>
</dbReference>
<dbReference type="NCBIfam" id="TIGR00254">
    <property type="entry name" value="GGDEF"/>
    <property type="match status" value="1"/>
</dbReference>
<evidence type="ECO:0000259" key="1">
    <source>
        <dbReference type="PROSITE" id="PS50112"/>
    </source>
</evidence>
<dbReference type="AlphaFoldDB" id="A0A261S3N7"/>
<evidence type="ECO:0008006" key="5">
    <source>
        <dbReference type="Google" id="ProtNLM"/>
    </source>
</evidence>
<evidence type="ECO:0000313" key="3">
    <source>
        <dbReference type="EMBL" id="OZI31552.1"/>
    </source>
</evidence>
<name>A0A261S3N7_9BORD</name>
<evidence type="ECO:0000259" key="2">
    <source>
        <dbReference type="PROSITE" id="PS50887"/>
    </source>
</evidence>
<dbReference type="EMBL" id="NEVM01000005">
    <property type="protein sequence ID" value="OZI31552.1"/>
    <property type="molecule type" value="Genomic_DNA"/>
</dbReference>
<dbReference type="SUPFAM" id="SSF55073">
    <property type="entry name" value="Nucleotide cyclase"/>
    <property type="match status" value="1"/>
</dbReference>
<dbReference type="PANTHER" id="PTHR44757">
    <property type="entry name" value="DIGUANYLATE CYCLASE DGCP"/>
    <property type="match status" value="1"/>
</dbReference>
<dbReference type="Gene3D" id="3.30.450.20">
    <property type="entry name" value="PAS domain"/>
    <property type="match status" value="1"/>
</dbReference>